<gene>
    <name evidence="2" type="ORF">PCAMFM013_S008g000064</name>
</gene>
<evidence type="ECO:0000313" key="3">
    <source>
        <dbReference type="Proteomes" id="UP000053732"/>
    </source>
</evidence>
<sequence length="45" mass="4816">MGMALGFNPVAVTGHPQPPPTFSPRRRFYSGACSGESTYTGWPTT</sequence>
<reference evidence="2 3" key="1">
    <citation type="journal article" date="2014" name="Nat. Commun.">
        <title>Multiple recent horizontal transfers of a large genomic region in cheese making fungi.</title>
        <authorList>
            <person name="Cheeseman K."/>
            <person name="Ropars J."/>
            <person name="Renault P."/>
            <person name="Dupont J."/>
            <person name="Gouzy J."/>
            <person name="Branca A."/>
            <person name="Abraham A.L."/>
            <person name="Ceppi M."/>
            <person name="Conseiller E."/>
            <person name="Debuchy R."/>
            <person name="Malagnac F."/>
            <person name="Goarin A."/>
            <person name="Silar P."/>
            <person name="Lacoste S."/>
            <person name="Sallet E."/>
            <person name="Bensimon A."/>
            <person name="Giraud T."/>
            <person name="Brygoo Y."/>
        </authorList>
    </citation>
    <scope>NUCLEOTIDE SEQUENCE [LARGE SCALE GENOMIC DNA]</scope>
    <source>
        <strain evidence="3">FM 013</strain>
    </source>
</reference>
<feature type="region of interest" description="Disordered" evidence="1">
    <location>
        <begin position="1"/>
        <end position="27"/>
    </location>
</feature>
<dbReference type="Proteomes" id="UP000053732">
    <property type="component" value="Unassembled WGS sequence"/>
</dbReference>
<evidence type="ECO:0000313" key="2">
    <source>
        <dbReference type="EMBL" id="CRL22635.1"/>
    </source>
</evidence>
<protein>
    <submittedName>
        <fullName evidence="2">Str. FM013</fullName>
    </submittedName>
</protein>
<organism evidence="2 3">
    <name type="scientific">Penicillium camemberti (strain FM 013)</name>
    <dbReference type="NCBI Taxonomy" id="1429867"/>
    <lineage>
        <taxon>Eukaryota</taxon>
        <taxon>Fungi</taxon>
        <taxon>Dikarya</taxon>
        <taxon>Ascomycota</taxon>
        <taxon>Pezizomycotina</taxon>
        <taxon>Eurotiomycetes</taxon>
        <taxon>Eurotiomycetidae</taxon>
        <taxon>Eurotiales</taxon>
        <taxon>Aspergillaceae</taxon>
        <taxon>Penicillium</taxon>
    </lineage>
</organism>
<dbReference type="AlphaFoldDB" id="A0A0G4P8K3"/>
<keyword evidence="3" id="KW-1185">Reference proteome</keyword>
<dbReference type="EMBL" id="HG793141">
    <property type="protein sequence ID" value="CRL22635.1"/>
    <property type="molecule type" value="Genomic_DNA"/>
</dbReference>
<name>A0A0G4P8K3_PENC3</name>
<accession>A0A0G4P8K3</accession>
<proteinExistence type="predicted"/>
<evidence type="ECO:0000256" key="1">
    <source>
        <dbReference type="SAM" id="MobiDB-lite"/>
    </source>
</evidence>